<comment type="caution">
    <text evidence="14">The sequence shown here is derived from an EMBL/GenBank/DDBJ whole genome shotgun (WGS) entry which is preliminary data.</text>
</comment>
<dbReference type="GO" id="GO:0004866">
    <property type="term" value="F:endopeptidase inhibitor activity"/>
    <property type="evidence" value="ECO:0007669"/>
    <property type="project" value="InterPro"/>
</dbReference>
<accession>A0AAV0AN69</accession>
<keyword evidence="15" id="KW-1185">Reference proteome</keyword>
<sequence>MTQIETDQSVSSEPKLSNSQFRKLPSELQSIYQSFPRILQQSTRRNSNDSTSKVHEPSSLIYLICHTILINNSFRVRRNRLEDTDDLGDDGLGIELDEFLQLNSQNFHPKYSHNQSSLTFEFNFSKIGNRVSICALASENDQLSNLDLSISEYLDETKFPILLKKSESYDSVGFRSSSHLLNLVSIFVNKILHNLLPDLIPTISIEPSSNSSSPSNHPPPNPTADNRPGYRNSQPVHTITSNQNSFRNPLEIGRSDLDPIGTSNIVLPSIYNRPSNIFPSHQIDQPTGMMVGPNHPIFNDRNPSRPSDIFGGDGFLPPGAVPPGARFDPIGPGSTRFDPMGGLSQGLPIRNYHPGRNNPGGAFNECKPAYLNP</sequence>
<keyword evidence="6" id="KW-0597">Phosphoprotein</keyword>
<dbReference type="InterPro" id="IPR021625">
    <property type="entry name" value="PI31_Prot_N"/>
</dbReference>
<feature type="domain" description="PI31 proteasome regulator N-terminal" evidence="13">
    <location>
        <begin position="51"/>
        <end position="199"/>
    </location>
</feature>
<comment type="subcellular location">
    <subcellularLocation>
        <location evidence="2">Cytoplasm</location>
    </subcellularLocation>
    <subcellularLocation>
        <location evidence="1">Endoplasmic reticulum</location>
    </subcellularLocation>
</comment>
<dbReference type="GO" id="GO:0000502">
    <property type="term" value="C:proteasome complex"/>
    <property type="evidence" value="ECO:0007669"/>
    <property type="project" value="UniProtKB-KW"/>
</dbReference>
<dbReference type="InterPro" id="IPR013886">
    <property type="entry name" value="PI31_Prot_C"/>
</dbReference>
<protein>
    <recommendedName>
        <fullName evidence="16">Proteasome inhibitor PI31 subunit</fullName>
    </recommendedName>
</protein>
<reference evidence="14" key="1">
    <citation type="submission" date="2022-06" db="EMBL/GenBank/DDBJ databases">
        <authorList>
            <consortium name="SYNGENTA / RWTH Aachen University"/>
        </authorList>
    </citation>
    <scope>NUCLEOTIDE SEQUENCE</scope>
</reference>
<dbReference type="Pfam" id="PF11566">
    <property type="entry name" value="PI31_Prot_N"/>
    <property type="match status" value="1"/>
</dbReference>
<comment type="function">
    <text evidence="10">Plays an important role in control of proteasome function. Inhibits the hydrolysis of protein and peptide substrates by the 20S proteasome. Also inhibits the activation of the proteasome by the proteasome regulatory proteins PA700 and PA28.</text>
</comment>
<evidence type="ECO:0000256" key="7">
    <source>
        <dbReference type="ARBA" id="ARBA00022824"/>
    </source>
</evidence>
<dbReference type="EMBL" id="CALTRL010000977">
    <property type="protein sequence ID" value="CAH7670364.1"/>
    <property type="molecule type" value="Genomic_DNA"/>
</dbReference>
<keyword evidence="5" id="KW-0963">Cytoplasm</keyword>
<dbReference type="GO" id="GO:0043161">
    <property type="term" value="P:proteasome-mediated ubiquitin-dependent protein catabolic process"/>
    <property type="evidence" value="ECO:0007669"/>
    <property type="project" value="InterPro"/>
</dbReference>
<organism evidence="14 15">
    <name type="scientific">Phakopsora pachyrhizi</name>
    <name type="common">Asian soybean rust disease fungus</name>
    <dbReference type="NCBI Taxonomy" id="170000"/>
    <lineage>
        <taxon>Eukaryota</taxon>
        <taxon>Fungi</taxon>
        <taxon>Dikarya</taxon>
        <taxon>Basidiomycota</taxon>
        <taxon>Pucciniomycotina</taxon>
        <taxon>Pucciniomycetes</taxon>
        <taxon>Pucciniales</taxon>
        <taxon>Phakopsoraceae</taxon>
        <taxon>Phakopsora</taxon>
    </lineage>
</organism>
<dbReference type="Proteomes" id="UP001153365">
    <property type="component" value="Unassembled WGS sequence"/>
</dbReference>
<keyword evidence="4" id="KW-0488">Methylation</keyword>
<evidence type="ECO:0000256" key="4">
    <source>
        <dbReference type="ARBA" id="ARBA00022481"/>
    </source>
</evidence>
<name>A0AAV0AN69_PHAPC</name>
<evidence type="ECO:0000256" key="10">
    <source>
        <dbReference type="ARBA" id="ARBA00024805"/>
    </source>
</evidence>
<feature type="region of interest" description="Disordered" evidence="11">
    <location>
        <begin position="207"/>
        <end position="258"/>
    </location>
</feature>
<feature type="compositionally biased region" description="Polar residues" evidence="11">
    <location>
        <begin position="231"/>
        <end position="247"/>
    </location>
</feature>
<dbReference type="AlphaFoldDB" id="A0AAV0AN69"/>
<evidence type="ECO:0000256" key="6">
    <source>
        <dbReference type="ARBA" id="ARBA00022553"/>
    </source>
</evidence>
<dbReference type="PANTHER" id="PTHR13266:SF1">
    <property type="entry name" value="PROTEASOME INHIBITOR PI31 SUBUNIT"/>
    <property type="match status" value="1"/>
</dbReference>
<evidence type="ECO:0000256" key="8">
    <source>
        <dbReference type="ARBA" id="ARBA00022942"/>
    </source>
</evidence>
<evidence type="ECO:0000256" key="9">
    <source>
        <dbReference type="ARBA" id="ARBA00022990"/>
    </source>
</evidence>
<evidence type="ECO:0008006" key="16">
    <source>
        <dbReference type="Google" id="ProtNLM"/>
    </source>
</evidence>
<feature type="region of interest" description="Disordered" evidence="11">
    <location>
        <begin position="331"/>
        <end position="373"/>
    </location>
</feature>
<evidence type="ECO:0000313" key="14">
    <source>
        <dbReference type="EMBL" id="CAH7670364.1"/>
    </source>
</evidence>
<evidence type="ECO:0000256" key="3">
    <source>
        <dbReference type="ARBA" id="ARBA00006405"/>
    </source>
</evidence>
<dbReference type="GO" id="GO:0070628">
    <property type="term" value="F:proteasome binding"/>
    <property type="evidence" value="ECO:0007669"/>
    <property type="project" value="InterPro"/>
</dbReference>
<dbReference type="GO" id="GO:0005783">
    <property type="term" value="C:endoplasmic reticulum"/>
    <property type="evidence" value="ECO:0007669"/>
    <property type="project" value="UniProtKB-SubCell"/>
</dbReference>
<keyword evidence="8" id="KW-0647">Proteasome</keyword>
<dbReference type="PANTHER" id="PTHR13266">
    <property type="entry name" value="PROTEASOME INHIBITOR"/>
    <property type="match status" value="1"/>
</dbReference>
<evidence type="ECO:0000313" key="15">
    <source>
        <dbReference type="Proteomes" id="UP001153365"/>
    </source>
</evidence>
<dbReference type="Pfam" id="PF08577">
    <property type="entry name" value="PI31_Prot_C"/>
    <property type="match status" value="1"/>
</dbReference>
<keyword evidence="9" id="KW-0007">Acetylation</keyword>
<evidence type="ECO:0000259" key="13">
    <source>
        <dbReference type="Pfam" id="PF11566"/>
    </source>
</evidence>
<gene>
    <name evidence="14" type="ORF">PPACK8108_LOCUS5061</name>
</gene>
<keyword evidence="7" id="KW-0256">Endoplasmic reticulum</keyword>
<evidence type="ECO:0000259" key="12">
    <source>
        <dbReference type="Pfam" id="PF08577"/>
    </source>
</evidence>
<dbReference type="InterPro" id="IPR045128">
    <property type="entry name" value="PI31-like"/>
</dbReference>
<evidence type="ECO:0000256" key="5">
    <source>
        <dbReference type="ARBA" id="ARBA00022490"/>
    </source>
</evidence>
<feature type="region of interest" description="Disordered" evidence="11">
    <location>
        <begin position="1"/>
        <end position="20"/>
    </location>
</feature>
<proteinExistence type="inferred from homology"/>
<evidence type="ECO:0000256" key="11">
    <source>
        <dbReference type="SAM" id="MobiDB-lite"/>
    </source>
</evidence>
<feature type="domain" description="PI31 proteasome regulator C-terminal" evidence="12">
    <location>
        <begin position="252"/>
        <end position="332"/>
    </location>
</feature>
<comment type="similarity">
    <text evidence="3">Belongs to the proteasome inhibitor PI31 family.</text>
</comment>
<evidence type="ECO:0000256" key="2">
    <source>
        <dbReference type="ARBA" id="ARBA00004496"/>
    </source>
</evidence>
<dbReference type="Gene3D" id="3.40.1000.30">
    <property type="match status" value="1"/>
</dbReference>
<evidence type="ECO:0000256" key="1">
    <source>
        <dbReference type="ARBA" id="ARBA00004240"/>
    </source>
</evidence>